<dbReference type="EMBL" id="HBGN01032082">
    <property type="protein sequence ID" value="CAD9349027.1"/>
    <property type="molecule type" value="Transcribed_RNA"/>
</dbReference>
<dbReference type="EMBL" id="HBGN01032083">
    <property type="protein sequence ID" value="CAD9349030.1"/>
    <property type="molecule type" value="Transcribed_RNA"/>
</dbReference>
<name>A0A6U3WYY4_9STRA</name>
<protein>
    <submittedName>
        <fullName evidence="1">Uncharacterized protein</fullName>
    </submittedName>
</protein>
<sequence>MTGSLVNLLVGSGSRDLAALILQYLRWADIQRLSVCCQDLNKDLSSSGQHAAIVRWLKELEVLRCLDCPLPIQNKILKSIQDHPSESYRAMACYCNSAMGTNEPYESHGTLQAAFQSMLMSRLFIDGDEIPFQSIQETDLQTMLSGFDCSDGEIIVEGAYINIIDQHQNQEKPTKKKPRTDHQCCSIFCQSSNISRFYFVRSKTYCGKCLDDLFLLKLRFCVEHVRRSYNTSRDGVYKPFSVEEDSYDETWRKDHCELGENEFWVRLFYERNPYDFGEIRFVGLGSRDVSEETPYDVVRGRANRRVDDGDGLFD</sequence>
<organism evidence="1">
    <name type="scientific">Ditylum brightwellii</name>
    <dbReference type="NCBI Taxonomy" id="49249"/>
    <lineage>
        <taxon>Eukaryota</taxon>
        <taxon>Sar</taxon>
        <taxon>Stramenopiles</taxon>
        <taxon>Ochrophyta</taxon>
        <taxon>Bacillariophyta</taxon>
        <taxon>Mediophyceae</taxon>
        <taxon>Lithodesmiophycidae</taxon>
        <taxon>Lithodesmiales</taxon>
        <taxon>Lithodesmiaceae</taxon>
        <taxon>Ditylum</taxon>
    </lineage>
</organism>
<evidence type="ECO:0000313" key="2">
    <source>
        <dbReference type="EMBL" id="CAD9349030.1"/>
    </source>
</evidence>
<evidence type="ECO:0000313" key="1">
    <source>
        <dbReference type="EMBL" id="CAD9349027.1"/>
    </source>
</evidence>
<reference evidence="1" key="1">
    <citation type="submission" date="2021-01" db="EMBL/GenBank/DDBJ databases">
        <authorList>
            <person name="Corre E."/>
            <person name="Pelletier E."/>
            <person name="Niang G."/>
            <person name="Scheremetjew M."/>
            <person name="Finn R."/>
            <person name="Kale V."/>
            <person name="Holt S."/>
            <person name="Cochrane G."/>
            <person name="Meng A."/>
            <person name="Brown T."/>
            <person name="Cohen L."/>
        </authorList>
    </citation>
    <scope>NUCLEOTIDE SEQUENCE</scope>
    <source>
        <strain evidence="1">Pop2</strain>
    </source>
</reference>
<accession>A0A6U3WYY4</accession>
<proteinExistence type="predicted"/>
<dbReference type="AlphaFoldDB" id="A0A6U3WYY4"/>
<gene>
    <name evidence="1" type="ORF">DBRI1063_LOCUS20723</name>
    <name evidence="2" type="ORF">DBRI1063_LOCUS20724</name>
</gene>